<evidence type="ECO:0000313" key="4">
    <source>
        <dbReference type="Proteomes" id="UP001202674"/>
    </source>
</evidence>
<dbReference type="RefSeq" id="WP_250596539.1">
    <property type="nucleotide sequence ID" value="NZ_JAKRVY010000004.1"/>
</dbReference>
<sequence>MTDNLLDQSREDLLAQAITGVDDELMLVSPSEETLTDLIDVLADHDVRVDVLADPATVKGVMDDFIVASNAADLIASDRLSLRTSDALETNPMLVGSSSVMTLVTTASSMNGLVSEDESFVGDVRTEYRDRWAEAAEYSLRTPPLSEVNDGLAESLGDDAEGDFRAMLGSLETARGDDSLDEVTVSLLVAAKNEALLYDISKWGEDTGVASKATFSRTKTRLEEKGLIETEKVPIEVGRPRLRLTLADERLQAAESDQIATAAQSMLT</sequence>
<feature type="domain" description="Transcriptional regulator TbsP-like C-terminal" evidence="2">
    <location>
        <begin position="144"/>
        <end position="264"/>
    </location>
</feature>
<organism evidence="3 4">
    <name type="scientific">Natranaeroarchaeum aerophilus</name>
    <dbReference type="NCBI Taxonomy" id="2917711"/>
    <lineage>
        <taxon>Archaea</taxon>
        <taxon>Methanobacteriati</taxon>
        <taxon>Methanobacteriota</taxon>
        <taxon>Stenosarchaea group</taxon>
        <taxon>Halobacteria</taxon>
        <taxon>Halobacteriales</taxon>
        <taxon>Natronoarchaeaceae</taxon>
        <taxon>Natranaeroarchaeum</taxon>
    </lineage>
</organism>
<name>A0AAE3K4Y0_9EURY</name>
<dbReference type="Pfam" id="PF23336">
    <property type="entry name" value="HTH_TbsP_C"/>
    <property type="match status" value="1"/>
</dbReference>
<dbReference type="Pfam" id="PF19138">
    <property type="entry name" value="TbsP_N"/>
    <property type="match status" value="1"/>
</dbReference>
<dbReference type="Proteomes" id="UP001202674">
    <property type="component" value="Unassembled WGS sequence"/>
</dbReference>
<accession>A0AAE3K4Y0</accession>
<proteinExistence type="predicted"/>
<evidence type="ECO:0000259" key="2">
    <source>
        <dbReference type="Pfam" id="PF23336"/>
    </source>
</evidence>
<dbReference type="InterPro" id="IPR043859">
    <property type="entry name" value="TbsP-like_N"/>
</dbReference>
<protein>
    <submittedName>
        <fullName evidence="3">DUF5821 family protein</fullName>
    </submittedName>
</protein>
<keyword evidence="4" id="KW-1185">Reference proteome</keyword>
<dbReference type="NCBIfam" id="NF047393">
    <property type="entry name" value="TransRegTbspHalo"/>
    <property type="match status" value="1"/>
</dbReference>
<dbReference type="InterPro" id="IPR056163">
    <property type="entry name" value="TbsP_C"/>
</dbReference>
<evidence type="ECO:0000313" key="3">
    <source>
        <dbReference type="EMBL" id="MCL9813852.1"/>
    </source>
</evidence>
<feature type="domain" description="Transcriptional regulator TbsP N-terminal" evidence="1">
    <location>
        <begin position="3"/>
        <end position="143"/>
    </location>
</feature>
<comment type="caution">
    <text evidence="3">The sequence shown here is derived from an EMBL/GenBank/DDBJ whole genome shotgun (WGS) entry which is preliminary data.</text>
</comment>
<dbReference type="EMBL" id="JAKRVY010000004">
    <property type="protein sequence ID" value="MCL9813852.1"/>
    <property type="molecule type" value="Genomic_DNA"/>
</dbReference>
<dbReference type="AlphaFoldDB" id="A0AAE3K4Y0"/>
<evidence type="ECO:0000259" key="1">
    <source>
        <dbReference type="Pfam" id="PF19138"/>
    </source>
</evidence>
<gene>
    <name evidence="3" type="ORF">AArcSt11_09330</name>
</gene>
<reference evidence="3 4" key="1">
    <citation type="journal article" date="2022" name="Syst. Appl. Microbiol.">
        <title>Natronocalculus amylovorans gen. nov., sp. nov., and Natranaeroarchaeum aerophilus sp. nov., dominant culturable amylolytic natronoarchaea from hypersaline soda lakes in southwestern Siberia.</title>
        <authorList>
            <person name="Sorokin D.Y."/>
            <person name="Elcheninov A.G."/>
            <person name="Khizhniak T.V."/>
            <person name="Koenen M."/>
            <person name="Bale N.J."/>
            <person name="Damste J.S.S."/>
            <person name="Kublanov I.V."/>
        </authorList>
    </citation>
    <scope>NUCLEOTIDE SEQUENCE [LARGE SCALE GENOMIC DNA]</scope>
    <source>
        <strain evidence="3 4">AArc-St1-1</strain>
    </source>
</reference>